<dbReference type="InterPro" id="IPR005956">
    <property type="entry name" value="4OHPhenylPyrv_dOase"/>
</dbReference>
<sequence>MTPALGWQCRIKSFCRGSGQWEDLRLHIEYLQFYVDEAMVWRQWFVQRFGYQSLGSLTDADHHSELLCWGRVRVLLTAPLNSLSAAAAYLKRHPPGIVDVAFRVEGLAAWLERFRRLGGRLCRPLQTWQRQGACLRWCQIRGWGSLCHTLIERHGTTPPVPNWPQIDVPSPSSMIIDHAVLNVPAGELPQAARWYETMLGFQSQQRFVITTPRSGLASVVLSHPQGSAQFPINEPTSANSQIQEFLNHNRGAGIQHVAIETPDIVRTVAQLRRQGVKFLEVPSTYYEQLQQRPGFRPEQADWDAIAQQQILVDWLPDIPEALLLQTFTEPIFREPTCFFELIERCPYRQNQRLCKTQGFGEGNFQALFEAIERQQAQRGSLQ</sequence>
<keyword evidence="7" id="KW-0223">Dioxygenase</keyword>
<dbReference type="Pfam" id="PF00903">
    <property type="entry name" value="Glyoxalase"/>
    <property type="match status" value="1"/>
</dbReference>
<dbReference type="InterPro" id="IPR041735">
    <property type="entry name" value="4OHPhenylPyrv_dOase_C"/>
</dbReference>
<dbReference type="SUPFAM" id="SSF54593">
    <property type="entry name" value="Glyoxalase/Bleomycin resistance protein/Dihydroxybiphenyl dioxygenase"/>
    <property type="match status" value="1"/>
</dbReference>
<keyword evidence="7" id="KW-0560">Oxidoreductase</keyword>
<dbReference type="CDD" id="cd07250">
    <property type="entry name" value="HPPD_C_like"/>
    <property type="match status" value="1"/>
</dbReference>
<evidence type="ECO:0000256" key="4">
    <source>
        <dbReference type="ARBA" id="ARBA00023004"/>
    </source>
</evidence>
<protein>
    <submittedName>
        <fullName evidence="7">4-hydroxyphenylpyruvate dioxygenase</fullName>
        <ecNumber evidence="7">1.13.11.27</ecNumber>
    </submittedName>
</protein>
<dbReference type="RefSeq" id="WP_256995636.1">
    <property type="nucleotide sequence ID" value="NZ_CP021983.2"/>
</dbReference>
<comment type="cofactor">
    <cofactor evidence="5">
        <name>Fe cation</name>
        <dbReference type="ChEBI" id="CHEBI:24875"/>
    </cofactor>
    <text evidence="5">Binds 1 Fe cation per subunit.</text>
</comment>
<feature type="binding site" evidence="5">
    <location>
        <position position="340"/>
    </location>
    <ligand>
        <name>Fe cation</name>
        <dbReference type="ChEBI" id="CHEBI:24875"/>
    </ligand>
</feature>
<dbReference type="InterPro" id="IPR004360">
    <property type="entry name" value="Glyas_Fos-R_dOase_dom"/>
</dbReference>
<gene>
    <name evidence="7" type="primary">lly</name>
    <name evidence="7" type="ORF">XM38_029900</name>
</gene>
<keyword evidence="3" id="KW-0677">Repeat</keyword>
<dbReference type="InterPro" id="IPR029068">
    <property type="entry name" value="Glyas_Bleomycin-R_OHBP_Dase"/>
</dbReference>
<dbReference type="Gene3D" id="3.10.180.10">
    <property type="entry name" value="2,3-Dihydroxybiphenyl 1,2-Dioxygenase, domain 1"/>
    <property type="match status" value="2"/>
</dbReference>
<feature type="domain" description="VOC" evidence="6">
    <location>
        <begin position="175"/>
        <end position="329"/>
    </location>
</feature>
<evidence type="ECO:0000313" key="8">
    <source>
        <dbReference type="Proteomes" id="UP000191901"/>
    </source>
</evidence>
<dbReference type="PROSITE" id="PS51819">
    <property type="entry name" value="VOC"/>
    <property type="match status" value="2"/>
</dbReference>
<evidence type="ECO:0000256" key="5">
    <source>
        <dbReference type="PIRSR" id="PIRSR009283-1"/>
    </source>
</evidence>
<feature type="binding site" evidence="5">
    <location>
        <position position="178"/>
    </location>
    <ligand>
        <name>Fe cation</name>
        <dbReference type="ChEBI" id="CHEBI:24875"/>
    </ligand>
</feature>
<organism evidence="7 8">
    <name type="scientific">Halomicronema hongdechloris C2206</name>
    <dbReference type="NCBI Taxonomy" id="1641165"/>
    <lineage>
        <taxon>Bacteria</taxon>
        <taxon>Bacillati</taxon>
        <taxon>Cyanobacteriota</taxon>
        <taxon>Cyanophyceae</taxon>
        <taxon>Nodosilineales</taxon>
        <taxon>Nodosilineaceae</taxon>
        <taxon>Halomicronema</taxon>
    </lineage>
</organism>
<dbReference type="NCBIfam" id="TIGR01263">
    <property type="entry name" value="4HPPD"/>
    <property type="match status" value="1"/>
</dbReference>
<dbReference type="PANTHER" id="PTHR11959:SF1">
    <property type="entry name" value="4-HYDROXYPHENYLPYRUVATE DIOXYGENASE"/>
    <property type="match status" value="1"/>
</dbReference>
<dbReference type="STRING" id="1641165.XM38_08690"/>
<dbReference type="GO" id="GO:0046872">
    <property type="term" value="F:metal ion binding"/>
    <property type="evidence" value="ECO:0007669"/>
    <property type="project" value="UniProtKB-KW"/>
</dbReference>
<evidence type="ECO:0000259" key="6">
    <source>
        <dbReference type="PROSITE" id="PS51819"/>
    </source>
</evidence>
<dbReference type="GO" id="GO:0003868">
    <property type="term" value="F:4-hydroxyphenylpyruvate dioxygenase activity"/>
    <property type="evidence" value="ECO:0007669"/>
    <property type="project" value="UniProtKB-EC"/>
</dbReference>
<dbReference type="InterPro" id="IPR041736">
    <property type="entry name" value="4OHPhenylPyrv_dOase_N"/>
</dbReference>
<evidence type="ECO:0000256" key="2">
    <source>
        <dbReference type="ARBA" id="ARBA00022723"/>
    </source>
</evidence>
<dbReference type="Proteomes" id="UP000191901">
    <property type="component" value="Chromosome"/>
</dbReference>
<dbReference type="EC" id="1.13.11.27" evidence="7"/>
<reference evidence="7 8" key="1">
    <citation type="journal article" date="2016" name="Biochim. Biophys. Acta">
        <title>Characterization of red-shifted phycobilisomes isolated from the chlorophyll f-containing cyanobacterium Halomicronema hongdechloris.</title>
        <authorList>
            <person name="Li Y."/>
            <person name="Lin Y."/>
            <person name="Garvey C.J."/>
            <person name="Birch D."/>
            <person name="Corkery R.W."/>
            <person name="Loughlin P.C."/>
            <person name="Scheer H."/>
            <person name="Willows R.D."/>
            <person name="Chen M."/>
        </authorList>
    </citation>
    <scope>NUCLEOTIDE SEQUENCE [LARGE SCALE GENOMIC DNA]</scope>
    <source>
        <strain evidence="7 8">C2206</strain>
    </source>
</reference>
<evidence type="ECO:0000256" key="1">
    <source>
        <dbReference type="ARBA" id="ARBA00005877"/>
    </source>
</evidence>
<dbReference type="PIRSF" id="PIRSF009283">
    <property type="entry name" value="HPP_dOase"/>
    <property type="match status" value="1"/>
</dbReference>
<dbReference type="KEGG" id="hhg:XM38_029900"/>
<name>A0A1Z3HP36_9CYAN</name>
<keyword evidence="2 5" id="KW-0479">Metal-binding</keyword>
<dbReference type="PANTHER" id="PTHR11959">
    <property type="entry name" value="4-HYDROXYPHENYLPYRUVATE DIOXYGENASE"/>
    <property type="match status" value="1"/>
</dbReference>
<dbReference type="CDD" id="cd08342">
    <property type="entry name" value="HPPD_N_like"/>
    <property type="match status" value="1"/>
</dbReference>
<accession>A0A1Z3HP36</accession>
<comment type="similarity">
    <text evidence="1">Belongs to the 4HPPD family.</text>
</comment>
<proteinExistence type="inferred from homology"/>
<dbReference type="InterPro" id="IPR037523">
    <property type="entry name" value="VOC_core"/>
</dbReference>
<evidence type="ECO:0000313" key="7">
    <source>
        <dbReference type="EMBL" id="ASC72036.1"/>
    </source>
</evidence>
<feature type="binding site" evidence="5">
    <location>
        <position position="256"/>
    </location>
    <ligand>
        <name>Fe cation</name>
        <dbReference type="ChEBI" id="CHEBI:24875"/>
    </ligand>
</feature>
<dbReference type="AlphaFoldDB" id="A0A1Z3HP36"/>
<evidence type="ECO:0000256" key="3">
    <source>
        <dbReference type="ARBA" id="ARBA00022737"/>
    </source>
</evidence>
<keyword evidence="4 5" id="KW-0408">Iron</keyword>
<keyword evidence="8" id="KW-1185">Reference proteome</keyword>
<feature type="domain" description="VOC" evidence="6">
    <location>
        <begin position="27"/>
        <end position="153"/>
    </location>
</feature>
<dbReference type="GO" id="GO:0006572">
    <property type="term" value="P:L-tyrosine catabolic process"/>
    <property type="evidence" value="ECO:0007669"/>
    <property type="project" value="TreeGrafter"/>
</dbReference>
<dbReference type="EMBL" id="CP021983">
    <property type="protein sequence ID" value="ASC72036.1"/>
    <property type="molecule type" value="Genomic_DNA"/>
</dbReference>